<accession>A0ABR6X424</accession>
<evidence type="ECO:0000259" key="4">
    <source>
        <dbReference type="Pfam" id="PF25876"/>
    </source>
</evidence>
<feature type="coiled-coil region" evidence="2">
    <location>
        <begin position="129"/>
        <end position="156"/>
    </location>
</feature>
<comment type="similarity">
    <text evidence="1">Belongs to the membrane fusion protein (MFP) (TC 8.A.1) family.</text>
</comment>
<keyword evidence="8" id="KW-1185">Reference proteome</keyword>
<dbReference type="Gene3D" id="2.40.50.100">
    <property type="match status" value="1"/>
</dbReference>
<evidence type="ECO:0000313" key="8">
    <source>
        <dbReference type="Proteomes" id="UP000648257"/>
    </source>
</evidence>
<protein>
    <submittedName>
        <fullName evidence="7">Efflux RND transporter periplasmic adaptor subunit</fullName>
    </submittedName>
</protein>
<gene>
    <name evidence="7" type="ORF">H8K52_09285</name>
</gene>
<feature type="domain" description="Multidrug resistance protein MdtA-like alpha-helical hairpin" evidence="4">
    <location>
        <begin position="130"/>
        <end position="196"/>
    </location>
</feature>
<sequence length="405" mass="42800">MTDTTSSTSTLKKLSIDRGSPQAGKKKAWGKWVVILVAICVVAFVILQPRSQEVQVSSVVTTYPSQQYAQLSASGYVVAQRRAAVASKATGRLIWLNVREGSKVKQGEIIAKLDASDVQAAMAAVQASIRQAEAGVAQANVELVNAESDLQRAQGLKAQGFLSAQAMDAAVKRVNASKAAMVSAKATVAVAQSQLRVQQVNQDFTEIRAPFDGVVLNKNANVGDIITPFSSAAGSQGAVVTMADMSTLEVEADVSESNLAKASIGQPVEITLDALPDSRFRGSIAGIVPTVDRAKATVMTKIRFEKLDPRILPEMSAKVTILSQVASDADQKAVLAINPKTVVDRDGKKVVFRVKADTVEILPVALGRKIGDNQEVTGNLQSGDRLVLSPNDKLVAGKKIVVTGK</sequence>
<feature type="domain" description="Multidrug resistance protein MdtA-like barrel-sandwich hybrid" evidence="5">
    <location>
        <begin position="81"/>
        <end position="227"/>
    </location>
</feature>
<dbReference type="Pfam" id="PF25876">
    <property type="entry name" value="HH_MFP_RND"/>
    <property type="match status" value="1"/>
</dbReference>
<evidence type="ECO:0000259" key="5">
    <source>
        <dbReference type="Pfam" id="PF25917"/>
    </source>
</evidence>
<dbReference type="PANTHER" id="PTHR30469">
    <property type="entry name" value="MULTIDRUG RESISTANCE PROTEIN MDTA"/>
    <property type="match status" value="1"/>
</dbReference>
<comment type="caution">
    <text evidence="7">The sequence shown here is derived from an EMBL/GenBank/DDBJ whole genome shotgun (WGS) entry which is preliminary data.</text>
</comment>
<dbReference type="Proteomes" id="UP000648257">
    <property type="component" value="Unassembled WGS sequence"/>
</dbReference>
<dbReference type="RefSeq" id="WP_186922624.1">
    <property type="nucleotide sequence ID" value="NZ_JACOFW010000008.1"/>
</dbReference>
<dbReference type="PANTHER" id="PTHR30469:SF38">
    <property type="entry name" value="HLYD FAMILY SECRETION PROTEIN"/>
    <property type="match status" value="1"/>
</dbReference>
<dbReference type="InterPro" id="IPR058624">
    <property type="entry name" value="MdtA-like_HH"/>
</dbReference>
<dbReference type="InterPro" id="IPR058625">
    <property type="entry name" value="MdtA-like_BSH"/>
</dbReference>
<dbReference type="SUPFAM" id="SSF111369">
    <property type="entry name" value="HlyD-like secretion proteins"/>
    <property type="match status" value="1"/>
</dbReference>
<reference evidence="7 8" key="1">
    <citation type="submission" date="2020-08" db="EMBL/GenBank/DDBJ databases">
        <title>Novel species isolated from subtropical streams in China.</title>
        <authorList>
            <person name="Lu H."/>
        </authorList>
    </citation>
    <scope>NUCLEOTIDE SEQUENCE [LARGE SCALE GENOMIC DNA]</scope>
    <source>
        <strain evidence="7 8">KACC 16656</strain>
    </source>
</reference>
<proteinExistence type="inferred from homology"/>
<evidence type="ECO:0000259" key="6">
    <source>
        <dbReference type="Pfam" id="PF25954"/>
    </source>
</evidence>
<keyword evidence="3" id="KW-1133">Transmembrane helix</keyword>
<dbReference type="Gene3D" id="2.40.420.20">
    <property type="match status" value="1"/>
</dbReference>
<dbReference type="InterPro" id="IPR058792">
    <property type="entry name" value="Beta-barrel_RND_2"/>
</dbReference>
<dbReference type="Gene3D" id="2.40.30.170">
    <property type="match status" value="1"/>
</dbReference>
<feature type="domain" description="CusB-like beta-barrel" evidence="6">
    <location>
        <begin position="250"/>
        <end position="323"/>
    </location>
</feature>
<dbReference type="Gene3D" id="1.10.287.470">
    <property type="entry name" value="Helix hairpin bin"/>
    <property type="match status" value="1"/>
</dbReference>
<keyword evidence="3" id="KW-0472">Membrane</keyword>
<evidence type="ECO:0000256" key="2">
    <source>
        <dbReference type="SAM" id="Coils"/>
    </source>
</evidence>
<dbReference type="Pfam" id="PF25917">
    <property type="entry name" value="BSH_RND"/>
    <property type="match status" value="1"/>
</dbReference>
<dbReference type="Pfam" id="PF25954">
    <property type="entry name" value="Beta-barrel_RND_2"/>
    <property type="match status" value="1"/>
</dbReference>
<keyword evidence="3" id="KW-0812">Transmembrane</keyword>
<feature type="transmembrane region" description="Helical" evidence="3">
    <location>
        <begin position="28"/>
        <end position="47"/>
    </location>
</feature>
<dbReference type="InterPro" id="IPR006143">
    <property type="entry name" value="RND_pump_MFP"/>
</dbReference>
<dbReference type="EMBL" id="JACOFW010000008">
    <property type="protein sequence ID" value="MBC3807536.1"/>
    <property type="molecule type" value="Genomic_DNA"/>
</dbReference>
<evidence type="ECO:0000313" key="7">
    <source>
        <dbReference type="EMBL" id="MBC3807536.1"/>
    </source>
</evidence>
<name>A0ABR6X424_9BURK</name>
<evidence type="ECO:0000256" key="1">
    <source>
        <dbReference type="ARBA" id="ARBA00009477"/>
    </source>
</evidence>
<evidence type="ECO:0000256" key="3">
    <source>
        <dbReference type="SAM" id="Phobius"/>
    </source>
</evidence>
<keyword evidence="2" id="KW-0175">Coiled coil</keyword>
<organism evidence="7 8">
    <name type="scientific">Undibacterium seohonense</name>
    <dbReference type="NCBI Taxonomy" id="1344950"/>
    <lineage>
        <taxon>Bacteria</taxon>
        <taxon>Pseudomonadati</taxon>
        <taxon>Pseudomonadota</taxon>
        <taxon>Betaproteobacteria</taxon>
        <taxon>Burkholderiales</taxon>
        <taxon>Oxalobacteraceae</taxon>
        <taxon>Undibacterium</taxon>
    </lineage>
</organism>
<dbReference type="NCBIfam" id="TIGR01730">
    <property type="entry name" value="RND_mfp"/>
    <property type="match status" value="1"/>
</dbReference>